<gene>
    <name evidence="1" type="ORF">J2I46_25190</name>
</gene>
<dbReference type="EMBL" id="JAFMYW010000009">
    <property type="protein sequence ID" value="MBO0951903.1"/>
    <property type="molecule type" value="Genomic_DNA"/>
</dbReference>
<protein>
    <submittedName>
        <fullName evidence="1">Uncharacterized protein</fullName>
    </submittedName>
</protein>
<sequence length="63" mass="6815">MNCLLPPVQPPGAAMTAMGMQTGVPAMISYGYRLSIQAVMAVFCWSTKRNPPHWQGTQTGYAV</sequence>
<name>A0ABS3JPI8_9BACT</name>
<proteinExistence type="predicted"/>
<evidence type="ECO:0000313" key="2">
    <source>
        <dbReference type="Proteomes" id="UP000664628"/>
    </source>
</evidence>
<keyword evidence="2" id="KW-1185">Reference proteome</keyword>
<comment type="caution">
    <text evidence="1">The sequence shown here is derived from an EMBL/GenBank/DDBJ whole genome shotgun (WGS) entry which is preliminary data.</text>
</comment>
<accession>A0ABS3JPI8</accession>
<evidence type="ECO:0000313" key="1">
    <source>
        <dbReference type="EMBL" id="MBO0951903.1"/>
    </source>
</evidence>
<organism evidence="1 2">
    <name type="scientific">Fibrella forsythiae</name>
    <dbReference type="NCBI Taxonomy" id="2817061"/>
    <lineage>
        <taxon>Bacteria</taxon>
        <taxon>Pseudomonadati</taxon>
        <taxon>Bacteroidota</taxon>
        <taxon>Cytophagia</taxon>
        <taxon>Cytophagales</taxon>
        <taxon>Spirosomataceae</taxon>
        <taxon>Fibrella</taxon>
    </lineage>
</organism>
<dbReference type="RefSeq" id="WP_207331855.1">
    <property type="nucleotide sequence ID" value="NZ_JAFMYW010000009.1"/>
</dbReference>
<reference evidence="1 2" key="1">
    <citation type="submission" date="2021-03" db="EMBL/GenBank/DDBJ databases">
        <title>Fibrella sp. HMF5405 genome sequencing and assembly.</title>
        <authorList>
            <person name="Kang H."/>
            <person name="Kim H."/>
            <person name="Bae S."/>
            <person name="Joh K."/>
        </authorList>
    </citation>
    <scope>NUCLEOTIDE SEQUENCE [LARGE SCALE GENOMIC DNA]</scope>
    <source>
        <strain evidence="1 2">HMF5405</strain>
    </source>
</reference>
<dbReference type="Proteomes" id="UP000664628">
    <property type="component" value="Unassembled WGS sequence"/>
</dbReference>